<reference evidence="1 2" key="1">
    <citation type="journal article" date="2016" name="Nat. Commun.">
        <title>Ectomycorrhizal ecology is imprinted in the genome of the dominant symbiotic fungus Cenococcum geophilum.</title>
        <authorList>
            <consortium name="DOE Joint Genome Institute"/>
            <person name="Peter M."/>
            <person name="Kohler A."/>
            <person name="Ohm R.A."/>
            <person name="Kuo A."/>
            <person name="Krutzmann J."/>
            <person name="Morin E."/>
            <person name="Arend M."/>
            <person name="Barry K.W."/>
            <person name="Binder M."/>
            <person name="Choi C."/>
            <person name="Clum A."/>
            <person name="Copeland A."/>
            <person name="Grisel N."/>
            <person name="Haridas S."/>
            <person name="Kipfer T."/>
            <person name="LaButti K."/>
            <person name="Lindquist E."/>
            <person name="Lipzen A."/>
            <person name="Maire R."/>
            <person name="Meier B."/>
            <person name="Mihaltcheva S."/>
            <person name="Molinier V."/>
            <person name="Murat C."/>
            <person name="Poggeler S."/>
            <person name="Quandt C.A."/>
            <person name="Sperisen C."/>
            <person name="Tritt A."/>
            <person name="Tisserant E."/>
            <person name="Crous P.W."/>
            <person name="Henrissat B."/>
            <person name="Nehls U."/>
            <person name="Egli S."/>
            <person name="Spatafora J.W."/>
            <person name="Grigoriev I.V."/>
            <person name="Martin F.M."/>
        </authorList>
    </citation>
    <scope>NUCLEOTIDE SEQUENCE [LARGE SCALE GENOMIC DNA]</scope>
    <source>
        <strain evidence="1 2">CBS 459.81</strain>
    </source>
</reference>
<organism evidence="1 2">
    <name type="scientific">Lepidopterella palustris CBS 459.81</name>
    <dbReference type="NCBI Taxonomy" id="1314670"/>
    <lineage>
        <taxon>Eukaryota</taxon>
        <taxon>Fungi</taxon>
        <taxon>Dikarya</taxon>
        <taxon>Ascomycota</taxon>
        <taxon>Pezizomycotina</taxon>
        <taxon>Dothideomycetes</taxon>
        <taxon>Pleosporomycetidae</taxon>
        <taxon>Mytilinidiales</taxon>
        <taxon>Argynnaceae</taxon>
        <taxon>Lepidopterella</taxon>
    </lineage>
</organism>
<dbReference type="Proteomes" id="UP000250266">
    <property type="component" value="Unassembled WGS sequence"/>
</dbReference>
<dbReference type="PROSITE" id="PS51257">
    <property type="entry name" value="PROKAR_LIPOPROTEIN"/>
    <property type="match status" value="1"/>
</dbReference>
<accession>A0A8E2EI97</accession>
<proteinExistence type="predicted"/>
<dbReference type="AlphaFoldDB" id="A0A8E2EI97"/>
<name>A0A8E2EI97_9PEZI</name>
<keyword evidence="2" id="KW-1185">Reference proteome</keyword>
<evidence type="ECO:0000313" key="2">
    <source>
        <dbReference type="Proteomes" id="UP000250266"/>
    </source>
</evidence>
<sequence>MVARYCLHISRPVHVNEHCIILLQSYTSGSACRFHNITGQPGLRLSSSCGRMPLRGEMERPAARNSVKIITSIKNCMKAIANVFGYTAK</sequence>
<evidence type="ECO:0000313" key="1">
    <source>
        <dbReference type="EMBL" id="OCK84496.1"/>
    </source>
</evidence>
<dbReference type="EMBL" id="KV744836">
    <property type="protein sequence ID" value="OCK84496.1"/>
    <property type="molecule type" value="Genomic_DNA"/>
</dbReference>
<protein>
    <submittedName>
        <fullName evidence="1">Uncharacterized protein</fullName>
    </submittedName>
</protein>
<gene>
    <name evidence="1" type="ORF">K432DRAFT_119027</name>
</gene>